<proteinExistence type="predicted"/>
<dbReference type="Proteomes" id="UP000332933">
    <property type="component" value="Unassembled WGS sequence"/>
</dbReference>
<sequence length="96" mass="10173">MTPWSPDVIAGQLASLRLPDTLDTLHIRHSSLTTVPSVLATMPASVHVFVLEGAAITSIPDTFTGAGQRGAALAVQFAARRFSRGACDERLVSRTN</sequence>
<dbReference type="AlphaFoldDB" id="A0A485KKC3"/>
<gene>
    <name evidence="2" type="primary">Aste57867_8479</name>
    <name evidence="1" type="ORF">As57867_008447</name>
    <name evidence="2" type="ORF">ASTE57867_8479</name>
</gene>
<evidence type="ECO:0000313" key="3">
    <source>
        <dbReference type="Proteomes" id="UP000332933"/>
    </source>
</evidence>
<accession>A0A485KKC3</accession>
<organism evidence="2 3">
    <name type="scientific">Aphanomyces stellatus</name>
    <dbReference type="NCBI Taxonomy" id="120398"/>
    <lineage>
        <taxon>Eukaryota</taxon>
        <taxon>Sar</taxon>
        <taxon>Stramenopiles</taxon>
        <taxon>Oomycota</taxon>
        <taxon>Saprolegniomycetes</taxon>
        <taxon>Saprolegniales</taxon>
        <taxon>Verrucalvaceae</taxon>
        <taxon>Aphanomyces</taxon>
    </lineage>
</organism>
<name>A0A485KKC3_9STRA</name>
<reference evidence="2 3" key="1">
    <citation type="submission" date="2019-03" db="EMBL/GenBank/DDBJ databases">
        <authorList>
            <person name="Gaulin E."/>
            <person name="Dumas B."/>
        </authorList>
    </citation>
    <scope>NUCLEOTIDE SEQUENCE [LARGE SCALE GENOMIC DNA]</scope>
    <source>
        <strain evidence="2">CBS 568.67</strain>
    </source>
</reference>
<dbReference type="EMBL" id="CAADRA010005124">
    <property type="protein sequence ID" value="VFT85365.1"/>
    <property type="molecule type" value="Genomic_DNA"/>
</dbReference>
<evidence type="ECO:0000313" key="1">
    <source>
        <dbReference type="EMBL" id="KAF0701033.1"/>
    </source>
</evidence>
<keyword evidence="3" id="KW-1185">Reference proteome</keyword>
<protein>
    <submittedName>
        <fullName evidence="2">Aste57867_8479 protein</fullName>
    </submittedName>
</protein>
<reference evidence="1" key="2">
    <citation type="submission" date="2019-06" db="EMBL/GenBank/DDBJ databases">
        <title>Genomics analysis of Aphanomyces spp. identifies a new class of oomycete effector associated with host adaptation.</title>
        <authorList>
            <person name="Gaulin E."/>
        </authorList>
    </citation>
    <scope>NUCLEOTIDE SEQUENCE</scope>
    <source>
        <strain evidence="1">CBS 578.67</strain>
    </source>
</reference>
<dbReference type="EMBL" id="VJMH01005103">
    <property type="protein sequence ID" value="KAF0701033.1"/>
    <property type="molecule type" value="Genomic_DNA"/>
</dbReference>
<evidence type="ECO:0000313" key="2">
    <source>
        <dbReference type="EMBL" id="VFT85365.1"/>
    </source>
</evidence>